<dbReference type="InterPro" id="IPR036388">
    <property type="entry name" value="WH-like_DNA-bd_sf"/>
</dbReference>
<dbReference type="Pfam" id="PF01638">
    <property type="entry name" value="HxlR"/>
    <property type="match status" value="1"/>
</dbReference>
<keyword evidence="2" id="KW-0238">DNA-binding</keyword>
<dbReference type="PANTHER" id="PTHR33204:SF18">
    <property type="entry name" value="TRANSCRIPTIONAL REGULATORY PROTEIN"/>
    <property type="match status" value="1"/>
</dbReference>
<comment type="caution">
    <text evidence="5">The sequence shown here is derived from an EMBL/GenBank/DDBJ whole genome shotgun (WGS) entry which is preliminary data.</text>
</comment>
<sequence>MDNTTTITDMERPGPRHACDCPVEDWLAFLGHRWCALILWHLKEGPRRFGELEDQLVGVRPKVLSERLDDLTGRGLIERIEEAGFPRTVRYVLTERGRKVVVILDQFELLCRS</sequence>
<dbReference type="InterPro" id="IPR036390">
    <property type="entry name" value="WH_DNA-bd_sf"/>
</dbReference>
<dbReference type="PROSITE" id="PS51118">
    <property type="entry name" value="HTH_HXLR"/>
    <property type="match status" value="1"/>
</dbReference>
<evidence type="ECO:0000256" key="2">
    <source>
        <dbReference type="ARBA" id="ARBA00023125"/>
    </source>
</evidence>
<accession>A0ABT2LKS2</accession>
<organism evidence="5 6">
    <name type="scientific">Chelativorans salis</name>
    <dbReference type="NCBI Taxonomy" id="2978478"/>
    <lineage>
        <taxon>Bacteria</taxon>
        <taxon>Pseudomonadati</taxon>
        <taxon>Pseudomonadota</taxon>
        <taxon>Alphaproteobacteria</taxon>
        <taxon>Hyphomicrobiales</taxon>
        <taxon>Phyllobacteriaceae</taxon>
        <taxon>Chelativorans</taxon>
    </lineage>
</organism>
<gene>
    <name evidence="5" type="ORF">N5A92_01880</name>
</gene>
<reference evidence="5 6" key="1">
    <citation type="submission" date="2022-09" db="EMBL/GenBank/DDBJ databases">
        <title>Chelativorans salina sp. nov., a novel slightly halophilic bacterium isolated from a saline lake sediment enrichment.</title>
        <authorList>
            <person name="Gao L."/>
            <person name="Fang B.-Z."/>
            <person name="Li W.-J."/>
        </authorList>
    </citation>
    <scope>NUCLEOTIDE SEQUENCE [LARGE SCALE GENOMIC DNA]</scope>
    <source>
        <strain evidence="5 6">EGI FJ00035</strain>
    </source>
</reference>
<keyword evidence="6" id="KW-1185">Reference proteome</keyword>
<keyword evidence="1" id="KW-0805">Transcription regulation</keyword>
<dbReference type="InterPro" id="IPR002577">
    <property type="entry name" value="HTH_HxlR"/>
</dbReference>
<dbReference type="SUPFAM" id="SSF46785">
    <property type="entry name" value="Winged helix' DNA-binding domain"/>
    <property type="match status" value="1"/>
</dbReference>
<dbReference type="Gene3D" id="1.10.10.10">
    <property type="entry name" value="Winged helix-like DNA-binding domain superfamily/Winged helix DNA-binding domain"/>
    <property type="match status" value="1"/>
</dbReference>
<dbReference type="Proteomes" id="UP001320831">
    <property type="component" value="Unassembled WGS sequence"/>
</dbReference>
<dbReference type="RefSeq" id="WP_260900116.1">
    <property type="nucleotide sequence ID" value="NZ_JAOCZP010000001.1"/>
</dbReference>
<evidence type="ECO:0000256" key="3">
    <source>
        <dbReference type="ARBA" id="ARBA00023163"/>
    </source>
</evidence>
<feature type="domain" description="HTH hxlR-type" evidence="4">
    <location>
        <begin position="21"/>
        <end position="113"/>
    </location>
</feature>
<dbReference type="EMBL" id="JAOCZP010000001">
    <property type="protein sequence ID" value="MCT7373789.1"/>
    <property type="molecule type" value="Genomic_DNA"/>
</dbReference>
<evidence type="ECO:0000313" key="6">
    <source>
        <dbReference type="Proteomes" id="UP001320831"/>
    </source>
</evidence>
<evidence type="ECO:0000259" key="4">
    <source>
        <dbReference type="PROSITE" id="PS51118"/>
    </source>
</evidence>
<proteinExistence type="predicted"/>
<keyword evidence="3" id="KW-0804">Transcription</keyword>
<name>A0ABT2LKS2_9HYPH</name>
<dbReference type="CDD" id="cd00090">
    <property type="entry name" value="HTH_ARSR"/>
    <property type="match status" value="1"/>
</dbReference>
<evidence type="ECO:0000313" key="5">
    <source>
        <dbReference type="EMBL" id="MCT7373789.1"/>
    </source>
</evidence>
<dbReference type="PANTHER" id="PTHR33204">
    <property type="entry name" value="TRANSCRIPTIONAL REGULATOR, MARR FAMILY"/>
    <property type="match status" value="1"/>
</dbReference>
<protein>
    <submittedName>
        <fullName evidence="5">Helix-turn-helix transcriptional regulator</fullName>
    </submittedName>
</protein>
<dbReference type="InterPro" id="IPR011991">
    <property type="entry name" value="ArsR-like_HTH"/>
</dbReference>
<evidence type="ECO:0000256" key="1">
    <source>
        <dbReference type="ARBA" id="ARBA00023015"/>
    </source>
</evidence>